<accession>A0AAV3SGI3</accession>
<evidence type="ECO:0000256" key="2">
    <source>
        <dbReference type="ARBA" id="ARBA00023239"/>
    </source>
</evidence>
<dbReference type="SUPFAM" id="SSF52096">
    <property type="entry name" value="ClpP/crotonase"/>
    <property type="match status" value="1"/>
</dbReference>
<dbReference type="RefSeq" id="WP_244706175.1">
    <property type="nucleotide sequence ID" value="NZ_BAAADN010000025.1"/>
</dbReference>
<dbReference type="EMBL" id="CP095007">
    <property type="protein sequence ID" value="UOO96962.1"/>
    <property type="molecule type" value="Genomic_DNA"/>
</dbReference>
<dbReference type="AlphaFoldDB" id="A0AAV3SGI3"/>
<gene>
    <name evidence="4" type="ORF">GCM10008985_16140</name>
    <name evidence="5" type="ORF">MUK72_17290</name>
</gene>
<organism evidence="4 7">
    <name type="scientific">Halococcus dombrowskii</name>
    <dbReference type="NCBI Taxonomy" id="179637"/>
    <lineage>
        <taxon>Archaea</taxon>
        <taxon>Methanobacteriati</taxon>
        <taxon>Methanobacteriota</taxon>
        <taxon>Stenosarchaea group</taxon>
        <taxon>Halobacteria</taxon>
        <taxon>Halobacteriales</taxon>
        <taxon>Halococcaceae</taxon>
        <taxon>Halococcus</taxon>
    </lineage>
</organism>
<keyword evidence="5" id="KW-0614">Plasmid</keyword>
<evidence type="ECO:0000256" key="3">
    <source>
        <dbReference type="RuleBase" id="RU003707"/>
    </source>
</evidence>
<protein>
    <submittedName>
        <fullName evidence="4">Enoyl-CoA hydratase/isomerase family protein</fullName>
    </submittedName>
</protein>
<dbReference type="InterPro" id="IPR029045">
    <property type="entry name" value="ClpP/crotonase-like_dom_sf"/>
</dbReference>
<dbReference type="Pfam" id="PF00378">
    <property type="entry name" value="ECH_1"/>
    <property type="match status" value="1"/>
</dbReference>
<name>A0AAV3SGI3_HALDO</name>
<evidence type="ECO:0000256" key="1">
    <source>
        <dbReference type="ARBA" id="ARBA00005254"/>
    </source>
</evidence>
<dbReference type="Proteomes" id="UP000830542">
    <property type="component" value="Plasmid unnamed2"/>
</dbReference>
<dbReference type="InterPro" id="IPR014748">
    <property type="entry name" value="Enoyl-CoA_hydra_C"/>
</dbReference>
<reference evidence="4" key="1">
    <citation type="journal article" date="2014" name="Int. J. Syst. Evol. Microbiol.">
        <title>Complete genome sequence of Corynebacterium casei LMG S-19264T (=DSM 44701T), isolated from a smear-ripened cheese.</title>
        <authorList>
            <consortium name="US DOE Joint Genome Institute (JGI-PGF)"/>
            <person name="Walter F."/>
            <person name="Albersmeier A."/>
            <person name="Kalinowski J."/>
            <person name="Ruckert C."/>
        </authorList>
    </citation>
    <scope>NUCLEOTIDE SEQUENCE</scope>
    <source>
        <strain evidence="4">JCM 12289</strain>
    </source>
</reference>
<sequence>MSSDNPIEVEYSRDGRAAHIRLNRPEKNNALDTETVRQLREAVETIETDDSVRVATIRGAGGNFSAGADLASLEDSIQAGNREAVEEFLAEVQHALTGLSNLPVPVIAIVEGFALAGGIETLLACDLAIASDDAVIGDQHANYGLIGGGGSTQRLARIVGTRKAKELIFTGSRIDGAQASDIGLVNRIAPPDELDEQAEQFVDEIATKGRQTTETAKHLVETSQSTDLETGLELERAVVSSHLFSEDAQEGLAAFKEGREPDF</sequence>
<reference evidence="5" key="2">
    <citation type="submission" date="2022-04" db="EMBL/GenBank/DDBJ databases">
        <title>Sequencing and genomic assembly of Halococcus dombrowskii.</title>
        <authorList>
            <person name="Lim S.W."/>
            <person name="MacLea K.S."/>
        </authorList>
    </citation>
    <scope>NUCLEOTIDE SEQUENCE</scope>
    <source>
        <strain evidence="5">H4</strain>
        <plasmid evidence="5">unnamed2</plasmid>
    </source>
</reference>
<dbReference type="EMBL" id="BAAADN010000025">
    <property type="protein sequence ID" value="GAA0460458.1"/>
    <property type="molecule type" value="Genomic_DNA"/>
</dbReference>
<dbReference type="Gene3D" id="1.10.12.10">
    <property type="entry name" value="Lyase 2-enoyl-coa Hydratase, Chain A, domain 2"/>
    <property type="match status" value="1"/>
</dbReference>
<dbReference type="PANTHER" id="PTHR11941">
    <property type="entry name" value="ENOYL-COA HYDRATASE-RELATED"/>
    <property type="match status" value="1"/>
</dbReference>
<dbReference type="CDD" id="cd06558">
    <property type="entry name" value="crotonase-like"/>
    <property type="match status" value="1"/>
</dbReference>
<evidence type="ECO:0000313" key="6">
    <source>
        <dbReference type="Proteomes" id="UP000830542"/>
    </source>
</evidence>
<dbReference type="PANTHER" id="PTHR11941:SF54">
    <property type="entry name" value="ENOYL-COA HYDRATASE, MITOCHONDRIAL"/>
    <property type="match status" value="1"/>
</dbReference>
<evidence type="ECO:0000313" key="7">
    <source>
        <dbReference type="Proteomes" id="UP001500962"/>
    </source>
</evidence>
<keyword evidence="6" id="KW-1185">Reference proteome</keyword>
<evidence type="ECO:0000313" key="4">
    <source>
        <dbReference type="EMBL" id="GAA0460458.1"/>
    </source>
</evidence>
<evidence type="ECO:0000313" key="5">
    <source>
        <dbReference type="EMBL" id="UOO96962.1"/>
    </source>
</evidence>
<dbReference type="Proteomes" id="UP001500962">
    <property type="component" value="Unassembled WGS sequence"/>
</dbReference>
<dbReference type="InterPro" id="IPR018376">
    <property type="entry name" value="Enoyl-CoA_hyd/isom_CS"/>
</dbReference>
<dbReference type="InterPro" id="IPR001753">
    <property type="entry name" value="Enoyl-CoA_hydra/iso"/>
</dbReference>
<dbReference type="Gene3D" id="3.90.226.10">
    <property type="entry name" value="2-enoyl-CoA Hydratase, Chain A, domain 1"/>
    <property type="match status" value="1"/>
</dbReference>
<dbReference type="KEGG" id="hdo:MUK72_17290"/>
<geneLocation type="plasmid" evidence="5 6">
    <name>unnamed2</name>
</geneLocation>
<reference evidence="4" key="3">
    <citation type="submission" date="2023-12" db="EMBL/GenBank/DDBJ databases">
        <authorList>
            <person name="Sun Q."/>
            <person name="Inoue M."/>
        </authorList>
    </citation>
    <scope>NUCLEOTIDE SEQUENCE</scope>
    <source>
        <strain evidence="4">JCM 12289</strain>
    </source>
</reference>
<keyword evidence="2" id="KW-0456">Lyase</keyword>
<dbReference type="GO" id="GO:0006635">
    <property type="term" value="P:fatty acid beta-oxidation"/>
    <property type="evidence" value="ECO:0007669"/>
    <property type="project" value="TreeGrafter"/>
</dbReference>
<dbReference type="GO" id="GO:0016829">
    <property type="term" value="F:lyase activity"/>
    <property type="evidence" value="ECO:0007669"/>
    <property type="project" value="UniProtKB-KW"/>
</dbReference>
<dbReference type="GeneID" id="71763640"/>
<dbReference type="PROSITE" id="PS00166">
    <property type="entry name" value="ENOYL_COA_HYDRATASE"/>
    <property type="match status" value="1"/>
</dbReference>
<proteinExistence type="inferred from homology"/>
<comment type="similarity">
    <text evidence="1 3">Belongs to the enoyl-CoA hydratase/isomerase family.</text>
</comment>